<dbReference type="InterPro" id="IPR051449">
    <property type="entry name" value="ABC-2_transporter_component"/>
</dbReference>
<feature type="transmembrane region" description="Helical" evidence="6">
    <location>
        <begin position="175"/>
        <end position="195"/>
    </location>
</feature>
<reference evidence="8 9" key="1">
    <citation type="submission" date="2018-11" db="EMBL/GenBank/DDBJ databases">
        <title>Genomic Encyclopedia of Type Strains, Phase IV (KMG-IV): sequencing the most valuable type-strain genomes for metagenomic binning, comparative biology and taxonomic classification.</title>
        <authorList>
            <person name="Goeker M."/>
        </authorList>
    </citation>
    <scope>NUCLEOTIDE SEQUENCE [LARGE SCALE GENOMIC DNA]</scope>
    <source>
        <strain evidence="8 9">DSM 29158</strain>
    </source>
</reference>
<dbReference type="RefSeq" id="WP_123807978.1">
    <property type="nucleotide sequence ID" value="NZ_RKRK01000003.1"/>
</dbReference>
<proteinExistence type="predicted"/>
<sequence>MNKFWITFMQTFLGKVTSKSFIATTLITILLIVAASNANKIIELFQGEDDTVKEVHLVGDQNKLQPVEAQLKETLKDYDVLLHDEAPKDAEGIVVNIGDDLNEVTATAKEEIGEPEKQSINGAITTLKQGEVMQELELSPDDMKKLSEVPEVKFEVESDGEDGPKEGFDFDEMNILNYIIVYGGIILMFFIIINYSSQIGMEIATEKSSRVIEMIVSSIKPVHHVMAKVFAMISVSLLQVIILAATSYICMQVFDISEFTKEIGLEANEQTTPLVIYTIIFTVLGLVFYLSVAALLGSFVNRMEDFQQAFMPLTFALLIGFYIAIFNTASPSSKIVEIASYFPPFTPLLMPLRSISSVTPDYMIWIGIALMVISCIIIVWFTGRVYKKSVLSTESSLWKFFKKKKKA</sequence>
<name>A0A3N5BGI8_9BACL</name>
<dbReference type="GO" id="GO:0140359">
    <property type="term" value="F:ABC-type transporter activity"/>
    <property type="evidence" value="ECO:0007669"/>
    <property type="project" value="InterPro"/>
</dbReference>
<feature type="transmembrane region" description="Helical" evidence="6">
    <location>
        <begin position="309"/>
        <end position="326"/>
    </location>
</feature>
<evidence type="ECO:0000256" key="3">
    <source>
        <dbReference type="ARBA" id="ARBA00022692"/>
    </source>
</evidence>
<keyword evidence="9" id="KW-1185">Reference proteome</keyword>
<dbReference type="EMBL" id="RKRK01000003">
    <property type="protein sequence ID" value="RPF56643.1"/>
    <property type="molecule type" value="Genomic_DNA"/>
</dbReference>
<feature type="domain" description="ABC-2 type transporter transmembrane" evidence="7">
    <location>
        <begin position="20"/>
        <end position="382"/>
    </location>
</feature>
<dbReference type="GO" id="GO:0005886">
    <property type="term" value="C:plasma membrane"/>
    <property type="evidence" value="ECO:0007669"/>
    <property type="project" value="UniProtKB-SubCell"/>
</dbReference>
<organism evidence="8 9">
    <name type="scientific">Abyssicoccus albus</name>
    <dbReference type="NCBI Taxonomy" id="1817405"/>
    <lineage>
        <taxon>Bacteria</taxon>
        <taxon>Bacillati</taxon>
        <taxon>Bacillota</taxon>
        <taxon>Bacilli</taxon>
        <taxon>Bacillales</taxon>
        <taxon>Abyssicoccaceae</taxon>
    </lineage>
</organism>
<feature type="transmembrane region" description="Helical" evidence="6">
    <location>
        <begin position="229"/>
        <end position="254"/>
    </location>
</feature>
<accession>A0A3N5BGI8</accession>
<dbReference type="Pfam" id="PF12698">
    <property type="entry name" value="ABC2_membrane_3"/>
    <property type="match status" value="1"/>
</dbReference>
<keyword evidence="3 6" id="KW-0812">Transmembrane</keyword>
<feature type="transmembrane region" description="Helical" evidence="6">
    <location>
        <begin position="274"/>
        <end position="297"/>
    </location>
</feature>
<evidence type="ECO:0000256" key="4">
    <source>
        <dbReference type="ARBA" id="ARBA00022989"/>
    </source>
</evidence>
<keyword evidence="2" id="KW-1003">Cell membrane</keyword>
<keyword evidence="4 6" id="KW-1133">Transmembrane helix</keyword>
<evidence type="ECO:0000256" key="5">
    <source>
        <dbReference type="ARBA" id="ARBA00023136"/>
    </source>
</evidence>
<evidence type="ECO:0000313" key="8">
    <source>
        <dbReference type="EMBL" id="RPF56643.1"/>
    </source>
</evidence>
<dbReference type="OrthoDB" id="9768837at2"/>
<evidence type="ECO:0000256" key="6">
    <source>
        <dbReference type="SAM" id="Phobius"/>
    </source>
</evidence>
<dbReference type="Proteomes" id="UP000277108">
    <property type="component" value="Unassembled WGS sequence"/>
</dbReference>
<dbReference type="InterPro" id="IPR013525">
    <property type="entry name" value="ABC2_TM"/>
</dbReference>
<feature type="transmembrane region" description="Helical" evidence="6">
    <location>
        <begin position="362"/>
        <end position="381"/>
    </location>
</feature>
<comment type="caution">
    <text evidence="8">The sequence shown here is derived from an EMBL/GenBank/DDBJ whole genome shotgun (WGS) entry which is preliminary data.</text>
</comment>
<evidence type="ECO:0000259" key="7">
    <source>
        <dbReference type="Pfam" id="PF12698"/>
    </source>
</evidence>
<evidence type="ECO:0000256" key="2">
    <source>
        <dbReference type="ARBA" id="ARBA00022475"/>
    </source>
</evidence>
<keyword evidence="5 6" id="KW-0472">Membrane</keyword>
<protein>
    <submittedName>
        <fullName evidence="8">ABC-2 type transport system permease protein</fullName>
    </submittedName>
</protein>
<evidence type="ECO:0000313" key="9">
    <source>
        <dbReference type="Proteomes" id="UP000277108"/>
    </source>
</evidence>
<gene>
    <name evidence="8" type="ORF">EDD62_1297</name>
</gene>
<dbReference type="PANTHER" id="PTHR30294:SF29">
    <property type="entry name" value="MULTIDRUG ABC TRANSPORTER PERMEASE YBHS-RELATED"/>
    <property type="match status" value="1"/>
</dbReference>
<comment type="subcellular location">
    <subcellularLocation>
        <location evidence="1">Cell membrane</location>
        <topology evidence="1">Multi-pass membrane protein</topology>
    </subcellularLocation>
</comment>
<dbReference type="PANTHER" id="PTHR30294">
    <property type="entry name" value="MEMBRANE COMPONENT OF ABC TRANSPORTER YHHJ-RELATED"/>
    <property type="match status" value="1"/>
</dbReference>
<evidence type="ECO:0000256" key="1">
    <source>
        <dbReference type="ARBA" id="ARBA00004651"/>
    </source>
</evidence>
<dbReference type="AlphaFoldDB" id="A0A3N5BGI8"/>